<keyword evidence="2" id="KW-0812">Transmembrane</keyword>
<keyword evidence="2" id="KW-1133">Transmembrane helix</keyword>
<dbReference type="EMBL" id="JAQQPM010000001">
    <property type="protein sequence ID" value="KAK2067729.1"/>
    <property type="molecule type" value="Genomic_DNA"/>
</dbReference>
<dbReference type="Proteomes" id="UP001217918">
    <property type="component" value="Unassembled WGS sequence"/>
</dbReference>
<comment type="caution">
    <text evidence="3">The sequence shown here is derived from an EMBL/GenBank/DDBJ whole genome shotgun (WGS) entry which is preliminary data.</text>
</comment>
<keyword evidence="2" id="KW-0472">Membrane</keyword>
<feature type="region of interest" description="Disordered" evidence="1">
    <location>
        <begin position="50"/>
        <end position="146"/>
    </location>
</feature>
<name>A0AAD9HY68_9PEZI</name>
<feature type="compositionally biased region" description="Basic and acidic residues" evidence="1">
    <location>
        <begin position="1"/>
        <end position="18"/>
    </location>
</feature>
<dbReference type="AlphaFoldDB" id="A0AAD9HY68"/>
<evidence type="ECO:0000256" key="2">
    <source>
        <dbReference type="SAM" id="Phobius"/>
    </source>
</evidence>
<evidence type="ECO:0000313" key="3">
    <source>
        <dbReference type="EMBL" id="KAK2067729.1"/>
    </source>
</evidence>
<evidence type="ECO:0000256" key="1">
    <source>
        <dbReference type="SAM" id="MobiDB-lite"/>
    </source>
</evidence>
<reference evidence="3" key="1">
    <citation type="journal article" date="2023" name="Mol. Plant Microbe Interact.">
        <title>Elucidating the Obligate Nature and Biological Capacity of an Invasive Fungal Corn Pathogen.</title>
        <authorList>
            <person name="MacCready J.S."/>
            <person name="Roggenkamp E.M."/>
            <person name="Gdanetz K."/>
            <person name="Chilvers M.I."/>
        </authorList>
    </citation>
    <scope>NUCLEOTIDE SEQUENCE</scope>
    <source>
        <strain evidence="3">PM02</strain>
    </source>
</reference>
<evidence type="ECO:0000313" key="4">
    <source>
        <dbReference type="Proteomes" id="UP001217918"/>
    </source>
</evidence>
<accession>A0AAD9HY68</accession>
<feature type="compositionally biased region" description="Basic and acidic residues" evidence="1">
    <location>
        <begin position="94"/>
        <end position="108"/>
    </location>
</feature>
<sequence length="146" mass="16535">MRPSKAHPEHRQQRKQIEKANLGFGWGPVLALSLVGTIMALDVEQGVRKYEARKDRGGDGAREDGDGGGARDRDRDRNRSGGRDGRRERSRGRWYGDDGDGSRSRRSVDGGVGYGPRSWGGERHDDRRDRYDALPPPKRYRSRSQF</sequence>
<proteinExistence type="predicted"/>
<organism evidence="3 4">
    <name type="scientific">Phyllachora maydis</name>
    <dbReference type="NCBI Taxonomy" id="1825666"/>
    <lineage>
        <taxon>Eukaryota</taxon>
        <taxon>Fungi</taxon>
        <taxon>Dikarya</taxon>
        <taxon>Ascomycota</taxon>
        <taxon>Pezizomycotina</taxon>
        <taxon>Sordariomycetes</taxon>
        <taxon>Sordariomycetidae</taxon>
        <taxon>Phyllachorales</taxon>
        <taxon>Phyllachoraceae</taxon>
        <taxon>Phyllachora</taxon>
    </lineage>
</organism>
<feature type="compositionally biased region" description="Basic and acidic residues" evidence="1">
    <location>
        <begin position="120"/>
        <end position="132"/>
    </location>
</feature>
<gene>
    <name evidence="3" type="ORF">P8C59_001442</name>
</gene>
<feature type="transmembrane region" description="Helical" evidence="2">
    <location>
        <begin position="21"/>
        <end position="41"/>
    </location>
</feature>
<protein>
    <submittedName>
        <fullName evidence="3">Uncharacterized protein</fullName>
    </submittedName>
</protein>
<feature type="compositionally biased region" description="Basic and acidic residues" evidence="1">
    <location>
        <begin position="50"/>
        <end position="87"/>
    </location>
</feature>
<keyword evidence="4" id="KW-1185">Reference proteome</keyword>
<feature type="region of interest" description="Disordered" evidence="1">
    <location>
        <begin position="1"/>
        <end position="22"/>
    </location>
</feature>